<keyword evidence="10" id="KW-1185">Reference proteome</keyword>
<evidence type="ECO:0000313" key="10">
    <source>
        <dbReference type="Proteomes" id="UP001596380"/>
    </source>
</evidence>
<dbReference type="SUPFAM" id="SSF56112">
    <property type="entry name" value="Protein kinase-like (PK-like)"/>
    <property type="match status" value="1"/>
</dbReference>
<dbReference type="PANTHER" id="PTHR43289:SF6">
    <property type="entry name" value="SERINE_THREONINE-PROTEIN KINASE NEKL-3"/>
    <property type="match status" value="1"/>
</dbReference>
<gene>
    <name evidence="9" type="ORF">ACFQKB_47105</name>
</gene>
<dbReference type="PANTHER" id="PTHR43289">
    <property type="entry name" value="MITOGEN-ACTIVATED PROTEIN KINASE KINASE KINASE 20-RELATED"/>
    <property type="match status" value="1"/>
</dbReference>
<protein>
    <recommendedName>
        <fullName evidence="1">non-specific serine/threonine protein kinase</fullName>
        <ecNumber evidence="1">2.7.11.1</ecNumber>
    </recommendedName>
</protein>
<sequence>MNWDVPGYSQVRTLGEGPLGRVVRAAREAAGGEVALRYLAPAAAADGRVRAEAGALAGLRHPHVVGVLDHVHDDRGDVIVMELVDGVTLERLLGRSGRLAPEAALYVFKASLLALAAVHGLGIPHRDLRPGNVMVDAAGAVKVGDFGIVFPEGDHVPGTPAYTAPELWAGEQSAPPADLYAATAVFYQCLTGRLPFDGAGALEHAHREEPVPLEPLPAALRPLVARGLAKYAPARPESAEVFAEHLQHLADAAYGEGWERRGVSALAAAAALLSEAFPVTGAGPMAVPAPPRRASSGERRLGHHRA</sequence>
<evidence type="ECO:0000256" key="6">
    <source>
        <dbReference type="ARBA" id="ARBA00022840"/>
    </source>
</evidence>
<evidence type="ECO:0000256" key="7">
    <source>
        <dbReference type="SAM" id="MobiDB-lite"/>
    </source>
</evidence>
<keyword evidence="2" id="KW-0723">Serine/threonine-protein kinase</keyword>
<evidence type="ECO:0000256" key="1">
    <source>
        <dbReference type="ARBA" id="ARBA00012513"/>
    </source>
</evidence>
<dbReference type="RefSeq" id="WP_378064235.1">
    <property type="nucleotide sequence ID" value="NZ_JBHSXS010000089.1"/>
</dbReference>
<dbReference type="Gene3D" id="1.10.510.10">
    <property type="entry name" value="Transferase(Phosphotransferase) domain 1"/>
    <property type="match status" value="1"/>
</dbReference>
<feature type="region of interest" description="Disordered" evidence="7">
    <location>
        <begin position="284"/>
        <end position="306"/>
    </location>
</feature>
<dbReference type="InterPro" id="IPR011009">
    <property type="entry name" value="Kinase-like_dom_sf"/>
</dbReference>
<organism evidence="9 10">
    <name type="scientific">Actinomadura yumaensis</name>
    <dbReference type="NCBI Taxonomy" id="111807"/>
    <lineage>
        <taxon>Bacteria</taxon>
        <taxon>Bacillati</taxon>
        <taxon>Actinomycetota</taxon>
        <taxon>Actinomycetes</taxon>
        <taxon>Streptosporangiales</taxon>
        <taxon>Thermomonosporaceae</taxon>
        <taxon>Actinomadura</taxon>
    </lineage>
</organism>
<dbReference type="InterPro" id="IPR008266">
    <property type="entry name" value="Tyr_kinase_AS"/>
</dbReference>
<reference evidence="10" key="1">
    <citation type="journal article" date="2019" name="Int. J. Syst. Evol. Microbiol.">
        <title>The Global Catalogue of Microorganisms (GCM) 10K type strain sequencing project: providing services to taxonomists for standard genome sequencing and annotation.</title>
        <authorList>
            <consortium name="The Broad Institute Genomics Platform"/>
            <consortium name="The Broad Institute Genome Sequencing Center for Infectious Disease"/>
            <person name="Wu L."/>
            <person name="Ma J."/>
        </authorList>
    </citation>
    <scope>NUCLEOTIDE SEQUENCE [LARGE SCALE GENOMIC DNA]</scope>
    <source>
        <strain evidence="10">JCM 3369</strain>
    </source>
</reference>
<dbReference type="SMART" id="SM00219">
    <property type="entry name" value="TyrKc"/>
    <property type="match status" value="1"/>
</dbReference>
<name>A0ABW2CZW9_9ACTN</name>
<evidence type="ECO:0000256" key="5">
    <source>
        <dbReference type="ARBA" id="ARBA00022777"/>
    </source>
</evidence>
<dbReference type="PROSITE" id="PS00109">
    <property type="entry name" value="PROTEIN_KINASE_TYR"/>
    <property type="match status" value="1"/>
</dbReference>
<evidence type="ECO:0000256" key="4">
    <source>
        <dbReference type="ARBA" id="ARBA00022741"/>
    </source>
</evidence>
<dbReference type="InterPro" id="IPR000719">
    <property type="entry name" value="Prot_kinase_dom"/>
</dbReference>
<proteinExistence type="predicted"/>
<comment type="caution">
    <text evidence="9">The sequence shown here is derived from an EMBL/GenBank/DDBJ whole genome shotgun (WGS) entry which is preliminary data.</text>
</comment>
<keyword evidence="5 9" id="KW-0418">Kinase</keyword>
<dbReference type="InterPro" id="IPR020635">
    <property type="entry name" value="Tyr_kinase_cat_dom"/>
</dbReference>
<feature type="domain" description="Protein kinase" evidence="8">
    <location>
        <begin position="8"/>
        <end position="248"/>
    </location>
</feature>
<evidence type="ECO:0000259" key="8">
    <source>
        <dbReference type="PROSITE" id="PS50011"/>
    </source>
</evidence>
<keyword evidence="6" id="KW-0067">ATP-binding</keyword>
<evidence type="ECO:0000313" key="9">
    <source>
        <dbReference type="EMBL" id="MFC6887404.1"/>
    </source>
</evidence>
<dbReference type="EC" id="2.7.11.1" evidence="1"/>
<dbReference type="CDD" id="cd14014">
    <property type="entry name" value="STKc_PknB_like"/>
    <property type="match status" value="1"/>
</dbReference>
<evidence type="ECO:0000256" key="2">
    <source>
        <dbReference type="ARBA" id="ARBA00022527"/>
    </source>
</evidence>
<keyword evidence="3 9" id="KW-0808">Transferase</keyword>
<dbReference type="EMBL" id="JBHSXS010000089">
    <property type="protein sequence ID" value="MFC6887404.1"/>
    <property type="molecule type" value="Genomic_DNA"/>
</dbReference>
<keyword evidence="4" id="KW-0547">Nucleotide-binding</keyword>
<dbReference type="Pfam" id="PF00069">
    <property type="entry name" value="Pkinase"/>
    <property type="match status" value="1"/>
</dbReference>
<feature type="non-terminal residue" evidence="9">
    <location>
        <position position="306"/>
    </location>
</feature>
<dbReference type="PROSITE" id="PS50011">
    <property type="entry name" value="PROTEIN_KINASE_DOM"/>
    <property type="match status" value="1"/>
</dbReference>
<dbReference type="Proteomes" id="UP001596380">
    <property type="component" value="Unassembled WGS sequence"/>
</dbReference>
<dbReference type="GO" id="GO:0004674">
    <property type="term" value="F:protein serine/threonine kinase activity"/>
    <property type="evidence" value="ECO:0007669"/>
    <property type="project" value="UniProtKB-EC"/>
</dbReference>
<evidence type="ECO:0000256" key="3">
    <source>
        <dbReference type="ARBA" id="ARBA00022679"/>
    </source>
</evidence>
<accession>A0ABW2CZW9</accession>